<sequence>MRNPPQNSKLENLHFVTKATRPKPIAEMEPDPRILCGATKCGWPYSMGLVLITLPGWVRSSGSDFFQEQEDLTMEEEQGTSHGKESEV</sequence>
<gene>
    <name evidence="2" type="ORF">NDU88_006153</name>
</gene>
<evidence type="ECO:0000256" key="1">
    <source>
        <dbReference type="SAM" id="MobiDB-lite"/>
    </source>
</evidence>
<dbReference type="Proteomes" id="UP001066276">
    <property type="component" value="Chromosome 11"/>
</dbReference>
<name>A0AAV7LR36_PLEWA</name>
<reference evidence="2" key="1">
    <citation type="journal article" date="2022" name="bioRxiv">
        <title>Sequencing and chromosome-scale assembly of the giantPleurodeles waltlgenome.</title>
        <authorList>
            <person name="Brown T."/>
            <person name="Elewa A."/>
            <person name="Iarovenko S."/>
            <person name="Subramanian E."/>
            <person name="Araus A.J."/>
            <person name="Petzold A."/>
            <person name="Susuki M."/>
            <person name="Suzuki K.-i.T."/>
            <person name="Hayashi T."/>
            <person name="Toyoda A."/>
            <person name="Oliveira C."/>
            <person name="Osipova E."/>
            <person name="Leigh N.D."/>
            <person name="Simon A."/>
            <person name="Yun M.H."/>
        </authorList>
    </citation>
    <scope>NUCLEOTIDE SEQUENCE</scope>
    <source>
        <strain evidence="2">20211129_DDA</strain>
        <tissue evidence="2">Liver</tissue>
    </source>
</reference>
<dbReference type="AlphaFoldDB" id="A0AAV7LR36"/>
<comment type="caution">
    <text evidence="2">The sequence shown here is derived from an EMBL/GenBank/DDBJ whole genome shotgun (WGS) entry which is preliminary data.</text>
</comment>
<feature type="compositionally biased region" description="Acidic residues" evidence="1">
    <location>
        <begin position="68"/>
        <end position="78"/>
    </location>
</feature>
<evidence type="ECO:0000313" key="3">
    <source>
        <dbReference type="Proteomes" id="UP001066276"/>
    </source>
</evidence>
<dbReference type="EMBL" id="JANPWB010000015">
    <property type="protein sequence ID" value="KAJ1093044.1"/>
    <property type="molecule type" value="Genomic_DNA"/>
</dbReference>
<feature type="region of interest" description="Disordered" evidence="1">
    <location>
        <begin position="68"/>
        <end position="88"/>
    </location>
</feature>
<proteinExistence type="predicted"/>
<accession>A0AAV7LR36</accession>
<evidence type="ECO:0000313" key="2">
    <source>
        <dbReference type="EMBL" id="KAJ1093044.1"/>
    </source>
</evidence>
<organism evidence="2 3">
    <name type="scientific">Pleurodeles waltl</name>
    <name type="common">Iberian ribbed newt</name>
    <dbReference type="NCBI Taxonomy" id="8319"/>
    <lineage>
        <taxon>Eukaryota</taxon>
        <taxon>Metazoa</taxon>
        <taxon>Chordata</taxon>
        <taxon>Craniata</taxon>
        <taxon>Vertebrata</taxon>
        <taxon>Euteleostomi</taxon>
        <taxon>Amphibia</taxon>
        <taxon>Batrachia</taxon>
        <taxon>Caudata</taxon>
        <taxon>Salamandroidea</taxon>
        <taxon>Salamandridae</taxon>
        <taxon>Pleurodelinae</taxon>
        <taxon>Pleurodeles</taxon>
    </lineage>
</organism>
<protein>
    <submittedName>
        <fullName evidence="2">Uncharacterized protein</fullName>
    </submittedName>
</protein>
<keyword evidence="3" id="KW-1185">Reference proteome</keyword>